<dbReference type="PANTHER" id="PTHR43045">
    <property type="entry name" value="SHIKIMATE TRANSPORTER"/>
    <property type="match status" value="1"/>
</dbReference>
<evidence type="ECO:0000256" key="6">
    <source>
        <dbReference type="ARBA" id="ARBA00023136"/>
    </source>
</evidence>
<dbReference type="PROSITE" id="PS50850">
    <property type="entry name" value="MFS"/>
    <property type="match status" value="1"/>
</dbReference>
<dbReference type="PANTHER" id="PTHR43045:SF1">
    <property type="entry name" value="SHIKIMATE TRANSPORTER"/>
    <property type="match status" value="1"/>
</dbReference>
<feature type="transmembrane region" description="Helical" evidence="7">
    <location>
        <begin position="175"/>
        <end position="194"/>
    </location>
</feature>
<dbReference type="RefSeq" id="WP_308424450.1">
    <property type="nucleotide sequence ID" value="NZ_BMQT01000004.1"/>
</dbReference>
<evidence type="ECO:0000256" key="5">
    <source>
        <dbReference type="ARBA" id="ARBA00022989"/>
    </source>
</evidence>
<dbReference type="InterPro" id="IPR011701">
    <property type="entry name" value="MFS"/>
</dbReference>
<evidence type="ECO:0000256" key="3">
    <source>
        <dbReference type="ARBA" id="ARBA00022475"/>
    </source>
</evidence>
<name>A0A7W5A1R8_9ACTN</name>
<keyword evidence="4 7" id="KW-0812">Transmembrane</keyword>
<accession>A0A7W5A1R8</accession>
<evidence type="ECO:0000256" key="1">
    <source>
        <dbReference type="ARBA" id="ARBA00004651"/>
    </source>
</evidence>
<dbReference type="InterPro" id="IPR020846">
    <property type="entry name" value="MFS_dom"/>
</dbReference>
<evidence type="ECO:0000313" key="9">
    <source>
        <dbReference type="EMBL" id="MBB3087891.1"/>
    </source>
</evidence>
<keyword evidence="2" id="KW-0813">Transport</keyword>
<dbReference type="Pfam" id="PF07690">
    <property type="entry name" value="MFS_1"/>
    <property type="match status" value="1"/>
</dbReference>
<dbReference type="InterPro" id="IPR036259">
    <property type="entry name" value="MFS_trans_sf"/>
</dbReference>
<dbReference type="AlphaFoldDB" id="A0A7W5A1R8"/>
<feature type="transmembrane region" description="Helical" evidence="7">
    <location>
        <begin position="98"/>
        <end position="118"/>
    </location>
</feature>
<dbReference type="SUPFAM" id="SSF103473">
    <property type="entry name" value="MFS general substrate transporter"/>
    <property type="match status" value="1"/>
</dbReference>
<feature type="transmembrane region" description="Helical" evidence="7">
    <location>
        <begin position="294"/>
        <end position="315"/>
    </location>
</feature>
<feature type="domain" description="Major facilitator superfamily (MFS) profile" evidence="8">
    <location>
        <begin position="1"/>
        <end position="411"/>
    </location>
</feature>
<dbReference type="CDD" id="cd17369">
    <property type="entry name" value="MFS_ShiA_like"/>
    <property type="match status" value="1"/>
</dbReference>
<organism evidence="9 10">
    <name type="scientific">Nocardioides albus</name>
    <dbReference type="NCBI Taxonomy" id="1841"/>
    <lineage>
        <taxon>Bacteria</taxon>
        <taxon>Bacillati</taxon>
        <taxon>Actinomycetota</taxon>
        <taxon>Actinomycetes</taxon>
        <taxon>Propionibacteriales</taxon>
        <taxon>Nocardioidaceae</taxon>
        <taxon>Nocardioides</taxon>
    </lineage>
</organism>
<feature type="transmembrane region" description="Helical" evidence="7">
    <location>
        <begin position="13"/>
        <end position="32"/>
    </location>
</feature>
<keyword evidence="3" id="KW-1003">Cell membrane</keyword>
<keyword evidence="10" id="KW-1185">Reference proteome</keyword>
<comment type="subcellular location">
    <subcellularLocation>
        <location evidence="1">Cell membrane</location>
        <topology evidence="1">Multi-pass membrane protein</topology>
    </subcellularLocation>
</comment>
<feature type="transmembrane region" description="Helical" evidence="7">
    <location>
        <begin position="355"/>
        <end position="378"/>
    </location>
</feature>
<dbReference type="GO" id="GO:0022857">
    <property type="term" value="F:transmembrane transporter activity"/>
    <property type="evidence" value="ECO:0007669"/>
    <property type="project" value="InterPro"/>
</dbReference>
<feature type="transmembrane region" description="Helical" evidence="7">
    <location>
        <begin position="264"/>
        <end position="282"/>
    </location>
</feature>
<evidence type="ECO:0000256" key="4">
    <source>
        <dbReference type="ARBA" id="ARBA00022692"/>
    </source>
</evidence>
<reference evidence="9 10" key="1">
    <citation type="submission" date="2020-08" db="EMBL/GenBank/DDBJ databases">
        <title>Genomic Encyclopedia of Type Strains, Phase III (KMG-III): the genomes of soil and plant-associated and newly described type strains.</title>
        <authorList>
            <person name="Whitman W."/>
        </authorList>
    </citation>
    <scope>NUCLEOTIDE SEQUENCE [LARGE SCALE GENOMIC DNA]</scope>
    <source>
        <strain evidence="9 10">CECT 3302</strain>
    </source>
</reference>
<evidence type="ECO:0000259" key="8">
    <source>
        <dbReference type="PROSITE" id="PS50850"/>
    </source>
</evidence>
<feature type="transmembrane region" description="Helical" evidence="7">
    <location>
        <begin position="384"/>
        <end position="405"/>
    </location>
</feature>
<evidence type="ECO:0000313" key="10">
    <source>
        <dbReference type="Proteomes" id="UP000577707"/>
    </source>
</evidence>
<gene>
    <name evidence="9" type="ORF">FHS12_000824</name>
</gene>
<comment type="caution">
    <text evidence="9">The sequence shown here is derived from an EMBL/GenBank/DDBJ whole genome shotgun (WGS) entry which is preliminary data.</text>
</comment>
<keyword evidence="6 7" id="KW-0472">Membrane</keyword>
<dbReference type="EMBL" id="JACHXG010000002">
    <property type="protein sequence ID" value="MBB3087891.1"/>
    <property type="molecule type" value="Genomic_DNA"/>
</dbReference>
<feature type="transmembrane region" description="Helical" evidence="7">
    <location>
        <begin position="38"/>
        <end position="62"/>
    </location>
</feature>
<dbReference type="Proteomes" id="UP000577707">
    <property type="component" value="Unassembled WGS sequence"/>
</dbReference>
<evidence type="ECO:0000256" key="7">
    <source>
        <dbReference type="SAM" id="Phobius"/>
    </source>
</evidence>
<proteinExistence type="predicted"/>
<sequence>MVVSSFLGTTIEYYDYLLYGTAAALVFGPVFFPDLSAAAATIASLASFAVGYVARPLGGIVFGHFGDRLGRKKMLVVSMTLMGLGSVLIGLIPPASMIGSWAAIILVTLRVCQGVAIGGEWGGAALMALEHAEPRRRGFYASFTNAGAPMGGVLGTLAMMVAAQLPDDQFLSWGWRVPFLLSAVMLAVGLFVRLSITESPIFRAAVEQDRREKDEALPIIEVLKAPKTVLVAAGACVTSFALQSIITTFGIGYAVQHGTSRTDALLGVAAGSFVAVFLVLGYANLSDRIGRRPVMVGGALGIILLAYPMFSVLGSGAPTSVFLAFLLFSVCQNAMFGPMAGFLTEQFATRSRYTGASVSFQLAALGGGFAPTVLAALAGGAHGGIWPMSLFVMALAAVSAVLILITNETRDRDLVA</sequence>
<feature type="transmembrane region" description="Helical" evidence="7">
    <location>
        <begin position="139"/>
        <end position="163"/>
    </location>
</feature>
<protein>
    <submittedName>
        <fullName evidence="9">MFS family permease</fullName>
    </submittedName>
</protein>
<feature type="transmembrane region" description="Helical" evidence="7">
    <location>
        <begin position="321"/>
        <end position="343"/>
    </location>
</feature>
<feature type="transmembrane region" description="Helical" evidence="7">
    <location>
        <begin position="74"/>
        <end position="92"/>
    </location>
</feature>
<dbReference type="GO" id="GO:0005886">
    <property type="term" value="C:plasma membrane"/>
    <property type="evidence" value="ECO:0007669"/>
    <property type="project" value="UniProtKB-SubCell"/>
</dbReference>
<feature type="transmembrane region" description="Helical" evidence="7">
    <location>
        <begin position="229"/>
        <end position="252"/>
    </location>
</feature>
<dbReference type="Gene3D" id="1.20.1250.20">
    <property type="entry name" value="MFS general substrate transporter like domains"/>
    <property type="match status" value="2"/>
</dbReference>
<keyword evidence="5 7" id="KW-1133">Transmembrane helix</keyword>
<evidence type="ECO:0000256" key="2">
    <source>
        <dbReference type="ARBA" id="ARBA00022448"/>
    </source>
</evidence>